<evidence type="ECO:0000313" key="8">
    <source>
        <dbReference type="EMBL" id="UNM96765.1"/>
    </source>
</evidence>
<keyword evidence="4 6" id="KW-1133">Transmembrane helix</keyword>
<feature type="domain" description="EamA" evidence="7">
    <location>
        <begin position="158"/>
        <end position="288"/>
    </location>
</feature>
<evidence type="ECO:0000256" key="1">
    <source>
        <dbReference type="ARBA" id="ARBA00004651"/>
    </source>
</evidence>
<accession>A0ABY3X7N6</accession>
<protein>
    <submittedName>
        <fullName evidence="8">Aromatic amino acid DMT transporter YddG</fullName>
    </submittedName>
</protein>
<evidence type="ECO:0000256" key="3">
    <source>
        <dbReference type="ARBA" id="ARBA00022692"/>
    </source>
</evidence>
<dbReference type="PANTHER" id="PTHR42920:SF24">
    <property type="entry name" value="AROMATIC AMINO ACID EXPORTER YDDG"/>
    <property type="match status" value="1"/>
</dbReference>
<feature type="transmembrane region" description="Helical" evidence="6">
    <location>
        <begin position="64"/>
        <end position="85"/>
    </location>
</feature>
<dbReference type="NCBIfam" id="NF008676">
    <property type="entry name" value="PRK11689.1"/>
    <property type="match status" value="1"/>
</dbReference>
<dbReference type="PANTHER" id="PTHR42920">
    <property type="entry name" value="OS03G0707200 PROTEIN-RELATED"/>
    <property type="match status" value="1"/>
</dbReference>
<feature type="transmembrane region" description="Helical" evidence="6">
    <location>
        <begin position="219"/>
        <end position="236"/>
    </location>
</feature>
<keyword evidence="5 6" id="KW-0472">Membrane</keyword>
<feature type="transmembrane region" description="Helical" evidence="6">
    <location>
        <begin position="97"/>
        <end position="113"/>
    </location>
</feature>
<dbReference type="Pfam" id="PF00892">
    <property type="entry name" value="EamA"/>
    <property type="match status" value="1"/>
</dbReference>
<gene>
    <name evidence="8" type="primary">yddG</name>
    <name evidence="8" type="ORF">MMG00_02600</name>
</gene>
<evidence type="ECO:0000256" key="2">
    <source>
        <dbReference type="ARBA" id="ARBA00022475"/>
    </source>
</evidence>
<evidence type="ECO:0000256" key="4">
    <source>
        <dbReference type="ARBA" id="ARBA00022989"/>
    </source>
</evidence>
<organism evidence="8 9">
    <name type="scientific">Ignatzschineria rhizosphaerae</name>
    <dbReference type="NCBI Taxonomy" id="2923279"/>
    <lineage>
        <taxon>Bacteria</taxon>
        <taxon>Pseudomonadati</taxon>
        <taxon>Pseudomonadota</taxon>
        <taxon>Gammaproteobacteria</taxon>
        <taxon>Cardiobacteriales</taxon>
        <taxon>Ignatzschineriaceae</taxon>
        <taxon>Ignatzschineria</taxon>
    </lineage>
</organism>
<feature type="transmembrane region" description="Helical" evidence="6">
    <location>
        <begin position="248"/>
        <end position="267"/>
    </location>
</feature>
<evidence type="ECO:0000256" key="5">
    <source>
        <dbReference type="ARBA" id="ARBA00023136"/>
    </source>
</evidence>
<reference evidence="8 9" key="1">
    <citation type="submission" date="2022-03" db="EMBL/GenBank/DDBJ databases">
        <title>Ignatzschineria rhizosphaerae HR5S32.</title>
        <authorList>
            <person name="Sun J.Q."/>
            <person name="Feng J.Y."/>
        </authorList>
    </citation>
    <scope>NUCLEOTIDE SEQUENCE [LARGE SCALE GENOMIC DNA]</scope>
    <source>
        <strain evidence="8 9">HR5S32</strain>
    </source>
</reference>
<dbReference type="SUPFAM" id="SSF103481">
    <property type="entry name" value="Multidrug resistance efflux transporter EmrE"/>
    <property type="match status" value="2"/>
</dbReference>
<dbReference type="InterPro" id="IPR000620">
    <property type="entry name" value="EamA_dom"/>
</dbReference>
<comment type="subcellular location">
    <subcellularLocation>
        <location evidence="1">Cell membrane</location>
        <topology evidence="1">Multi-pass membrane protein</topology>
    </subcellularLocation>
</comment>
<keyword evidence="9" id="KW-1185">Reference proteome</keyword>
<keyword evidence="2" id="KW-1003">Cell membrane</keyword>
<dbReference type="InterPro" id="IPR051258">
    <property type="entry name" value="Diverse_Substrate_Transporter"/>
</dbReference>
<evidence type="ECO:0000313" key="9">
    <source>
        <dbReference type="Proteomes" id="UP000829542"/>
    </source>
</evidence>
<feature type="transmembrane region" description="Helical" evidence="6">
    <location>
        <begin position="120"/>
        <end position="137"/>
    </location>
</feature>
<feature type="transmembrane region" description="Helical" evidence="6">
    <location>
        <begin position="157"/>
        <end position="175"/>
    </location>
</feature>
<dbReference type="EMBL" id="CP093379">
    <property type="protein sequence ID" value="UNM96765.1"/>
    <property type="molecule type" value="Genomic_DNA"/>
</dbReference>
<sequence>MDRNRATLIGLSAIVLWSSMVGLIKVVSVYFGAIGGAALIYTFSTVLLLLTVGMTKLKGFPKRYLIYGSLLFISYELCLSLSIGLSKSPRQAIEAGMLNYLWPTFTIVASVLFNKQRASWVMIPGVMISIVGIIWVLGGEEGFNPALMLANFKENPFSYLLAFTGAVIWAAYCVVTARLAQGHNAVTIFFIFVSITLWTQYFILYGLDFSRLEFSWQSITALFFTCFALGIGYAAWNTGILHGSVITLATASYFTPILSTLFSSVVLGEVLSFSFWQGVGLVCIGSICCFFATKKYRYGG</sequence>
<dbReference type="InterPro" id="IPR037185">
    <property type="entry name" value="EmrE-like"/>
</dbReference>
<feature type="transmembrane region" description="Helical" evidence="6">
    <location>
        <begin position="7"/>
        <end position="24"/>
    </location>
</feature>
<dbReference type="Proteomes" id="UP000829542">
    <property type="component" value="Chromosome"/>
</dbReference>
<keyword evidence="3 6" id="KW-0812">Transmembrane</keyword>
<dbReference type="RefSeq" id="WP_242150967.1">
    <property type="nucleotide sequence ID" value="NZ_CP093379.1"/>
</dbReference>
<feature type="transmembrane region" description="Helical" evidence="6">
    <location>
        <begin position="187"/>
        <end position="207"/>
    </location>
</feature>
<proteinExistence type="predicted"/>
<evidence type="ECO:0000256" key="6">
    <source>
        <dbReference type="SAM" id="Phobius"/>
    </source>
</evidence>
<evidence type="ECO:0000259" key="7">
    <source>
        <dbReference type="Pfam" id="PF00892"/>
    </source>
</evidence>
<name>A0ABY3X7N6_9GAMM</name>
<feature type="transmembrane region" description="Helical" evidence="6">
    <location>
        <begin position="30"/>
        <end position="52"/>
    </location>
</feature>
<feature type="transmembrane region" description="Helical" evidence="6">
    <location>
        <begin position="273"/>
        <end position="293"/>
    </location>
</feature>